<reference evidence="1 2" key="1">
    <citation type="submission" date="2022-04" db="EMBL/GenBank/DDBJ databases">
        <title>Streptomyces sp. nov. LCR6-01 isolated from Lichen of Dirinaria sp.</title>
        <authorList>
            <person name="Kanchanasin P."/>
            <person name="Tanasupawat S."/>
            <person name="Phongsopitanun W."/>
        </authorList>
    </citation>
    <scope>NUCLEOTIDE SEQUENCE [LARGE SCALE GENOMIC DNA]</scope>
    <source>
        <strain evidence="1 2">LCR6-01</strain>
    </source>
</reference>
<name>A0ABT0IDU2_9ACTN</name>
<sequence length="65" mass="7330">MSGEWTPWVGDLVHDRDAGRDGIVTDVRGGSVWVLRPELGPGTWTSERPERLELVTSRVEMRGRL</sequence>
<gene>
    <name evidence="1" type="ORF">M1O15_19290</name>
</gene>
<accession>A0ABT0IDU2</accession>
<protein>
    <submittedName>
        <fullName evidence="1">Uncharacterized protein</fullName>
    </submittedName>
</protein>
<evidence type="ECO:0000313" key="2">
    <source>
        <dbReference type="Proteomes" id="UP001522868"/>
    </source>
</evidence>
<comment type="caution">
    <text evidence="1">The sequence shown here is derived from an EMBL/GenBank/DDBJ whole genome shotgun (WGS) entry which is preliminary data.</text>
</comment>
<organism evidence="1 2">
    <name type="scientific">Streptomyces lichenis</name>
    <dbReference type="NCBI Taxonomy" id="2306967"/>
    <lineage>
        <taxon>Bacteria</taxon>
        <taxon>Bacillati</taxon>
        <taxon>Actinomycetota</taxon>
        <taxon>Actinomycetes</taxon>
        <taxon>Kitasatosporales</taxon>
        <taxon>Streptomycetaceae</taxon>
        <taxon>Streptomyces</taxon>
    </lineage>
</organism>
<dbReference type="Proteomes" id="UP001522868">
    <property type="component" value="Unassembled WGS sequence"/>
</dbReference>
<dbReference type="RefSeq" id="WP_248635194.1">
    <property type="nucleotide sequence ID" value="NZ_JALPTH010000018.1"/>
</dbReference>
<keyword evidence="2" id="KW-1185">Reference proteome</keyword>
<dbReference type="EMBL" id="JALPTH010000018">
    <property type="protein sequence ID" value="MCK8679498.1"/>
    <property type="molecule type" value="Genomic_DNA"/>
</dbReference>
<proteinExistence type="predicted"/>
<evidence type="ECO:0000313" key="1">
    <source>
        <dbReference type="EMBL" id="MCK8679498.1"/>
    </source>
</evidence>